<dbReference type="Gene3D" id="1.10.8.730">
    <property type="match status" value="1"/>
</dbReference>
<dbReference type="PANTHER" id="PTHR38467:SF1">
    <property type="entry name" value="CONJUGATIVE TRANSFER: ASSEMBLY"/>
    <property type="match status" value="1"/>
</dbReference>
<keyword evidence="3" id="KW-1185">Reference proteome</keyword>
<name>A0A399D693_9BACT</name>
<dbReference type="InterPro" id="IPR043964">
    <property type="entry name" value="P-loop_TraG"/>
</dbReference>
<sequence>MVRTGGVKKGLPVNCRNLSPLNNASVIMKTMRAKPIEKTLPVLGFTGDILVSDNLDAGFGLELVLPELLSLSSDRIYMLHDTFKRAVNLMPENILLHKQDFFFAEKFGEPDKKESGNTNTEKGLDNCYLAHFTGRPSLRHECYLYVSLLNTGLLKNYLGSALLFSRKQKQQEMRMLEKLHELCSNLVSLFSRSGIGCRVISREQAIGNAKQPGLIERYLTLNFGERQPVLGGIDFRDRLRVMDRFVEILSLSDFSHLPPELKPVTSHPRTSLPVSFVYPLTFHLPFSHITNQFIYVPGQMEVKATLEGHYKKIYSLSRFSSENKVNAGLIEHFLSTVQSSGEKVVKTHFNVTLMEDSIRELKQYKSETAGAFSQMNCFPYQHSFDLPLLFFACVPFSTQLPETELFITQVPQACCLTNFEGPVRDSPSPFTIRLSDRMEGNPVKTDLSDEPMEKNIIHNRNKIIIGGSGSGKSFFTNHLLRQYAESRSCHVVLLDVGRSYELLTAYLNEQLKDKGGARLVEFTEETPISFNPFVTEGEADMEHRQTILSVLYTIYKENLSEMEKDVIARSVSAFFKTENRENSFNGYYSFCREYIPQLVTEQSLEFNSNEYFFILEKYYQGGEYDYLLNKPMQTDEFFTCPFLVFELDNIKDHPVIFPVATLIIMDIFLQKMRRLKNTRKVICIEEAWKAITTPQMGGYVKYFFKTIRKFFGEAMVVTQEVDDVISSPVIRDAIVGNADTRILLDMGKFKNRFDQISQVLGLTEFQKEQVLSINKNLPGKRKCKEVFIAQGTHSKVFALEVSRAEYYCYTTEQKEKELILQTWQGKESLLEVLENM</sequence>
<reference evidence="2 3" key="1">
    <citation type="journal article" date="2015" name="Int. J. Syst. Evol. Microbiol.">
        <title>Mariniphaga sediminis sp. nov., isolated from coastal sediment.</title>
        <authorList>
            <person name="Wang F.Q."/>
            <person name="Shen Q.Y."/>
            <person name="Chen G.J."/>
            <person name="Du Z.J."/>
        </authorList>
    </citation>
    <scope>NUCLEOTIDE SEQUENCE [LARGE SCALE GENOMIC DNA]</scope>
    <source>
        <strain evidence="2 3">SY21</strain>
    </source>
</reference>
<protein>
    <submittedName>
        <fullName evidence="2">TraG family conjugative transposon ATPase</fullName>
    </submittedName>
</protein>
<evidence type="ECO:0000313" key="2">
    <source>
        <dbReference type="EMBL" id="RIH67139.1"/>
    </source>
</evidence>
<gene>
    <name evidence="2" type="primary">traG</name>
    <name evidence="2" type="ORF">D1164_01550</name>
</gene>
<accession>A0A399D693</accession>
<feature type="domain" description="TraG P-loop" evidence="1">
    <location>
        <begin position="432"/>
        <end position="827"/>
    </location>
</feature>
<dbReference type="Gene3D" id="3.40.50.300">
    <property type="entry name" value="P-loop containing nucleotide triphosphate hydrolases"/>
    <property type="match status" value="1"/>
</dbReference>
<dbReference type="SUPFAM" id="SSF52540">
    <property type="entry name" value="P-loop containing nucleoside triphosphate hydrolases"/>
    <property type="match status" value="1"/>
</dbReference>
<organism evidence="2 3">
    <name type="scientific">Mariniphaga sediminis</name>
    <dbReference type="NCBI Taxonomy" id="1628158"/>
    <lineage>
        <taxon>Bacteria</taxon>
        <taxon>Pseudomonadati</taxon>
        <taxon>Bacteroidota</taxon>
        <taxon>Bacteroidia</taxon>
        <taxon>Marinilabiliales</taxon>
        <taxon>Prolixibacteraceae</taxon>
        <taxon>Mariniphaga</taxon>
    </lineage>
</organism>
<evidence type="ECO:0000313" key="3">
    <source>
        <dbReference type="Proteomes" id="UP000266441"/>
    </source>
</evidence>
<dbReference type="InterPro" id="IPR053155">
    <property type="entry name" value="F-pilin_assembly_TraC"/>
</dbReference>
<dbReference type="OrthoDB" id="596266at2"/>
<dbReference type="AlphaFoldDB" id="A0A399D693"/>
<dbReference type="NCBIfam" id="TIGR03783">
    <property type="entry name" value="Bac_Flav_CT_G"/>
    <property type="match status" value="1"/>
</dbReference>
<dbReference type="EMBL" id="QWET01000001">
    <property type="protein sequence ID" value="RIH67139.1"/>
    <property type="molecule type" value="Genomic_DNA"/>
</dbReference>
<comment type="caution">
    <text evidence="2">The sequence shown here is derived from an EMBL/GenBank/DDBJ whole genome shotgun (WGS) entry which is preliminary data.</text>
</comment>
<proteinExistence type="predicted"/>
<dbReference type="Proteomes" id="UP000266441">
    <property type="component" value="Unassembled WGS sequence"/>
</dbReference>
<dbReference type="PANTHER" id="PTHR38467">
    <property type="match status" value="1"/>
</dbReference>
<evidence type="ECO:0000259" key="1">
    <source>
        <dbReference type="Pfam" id="PF19044"/>
    </source>
</evidence>
<dbReference type="InterPro" id="IPR022509">
    <property type="entry name" value="Conjugation_ATPase_TraG"/>
</dbReference>
<dbReference type="InterPro" id="IPR027417">
    <property type="entry name" value="P-loop_NTPase"/>
</dbReference>
<dbReference type="Pfam" id="PF19044">
    <property type="entry name" value="P-loop_TraG"/>
    <property type="match status" value="1"/>
</dbReference>